<dbReference type="EMBL" id="WVTA01000006">
    <property type="protein sequence ID" value="KAK3208958.1"/>
    <property type="molecule type" value="Genomic_DNA"/>
</dbReference>
<gene>
    <name evidence="6" type="ORF">GRF29_69g266741</name>
</gene>
<dbReference type="PRINTS" id="PR00081">
    <property type="entry name" value="GDHRDH"/>
</dbReference>
<keyword evidence="4" id="KW-0472">Membrane</keyword>
<evidence type="ECO:0000259" key="5">
    <source>
        <dbReference type="Pfam" id="PF20684"/>
    </source>
</evidence>
<comment type="similarity">
    <text evidence="1">Belongs to the short-chain dehydrogenases/reductases (SDR) family.</text>
</comment>
<organism evidence="6 7">
    <name type="scientific">Pseudopithomyces chartarum</name>
    <dbReference type="NCBI Taxonomy" id="1892770"/>
    <lineage>
        <taxon>Eukaryota</taxon>
        <taxon>Fungi</taxon>
        <taxon>Dikarya</taxon>
        <taxon>Ascomycota</taxon>
        <taxon>Pezizomycotina</taxon>
        <taxon>Dothideomycetes</taxon>
        <taxon>Pleosporomycetidae</taxon>
        <taxon>Pleosporales</taxon>
        <taxon>Massarineae</taxon>
        <taxon>Didymosphaeriaceae</taxon>
        <taxon>Pseudopithomyces</taxon>
    </lineage>
</organism>
<keyword evidence="4" id="KW-0812">Transmembrane</keyword>
<feature type="transmembrane region" description="Helical" evidence="4">
    <location>
        <begin position="149"/>
        <end position="170"/>
    </location>
</feature>
<dbReference type="PROSITE" id="PS00061">
    <property type="entry name" value="ADH_SHORT"/>
    <property type="match status" value="1"/>
</dbReference>
<keyword evidence="3" id="KW-0560">Oxidoreductase</keyword>
<evidence type="ECO:0000313" key="7">
    <source>
        <dbReference type="Proteomes" id="UP001280581"/>
    </source>
</evidence>
<comment type="caution">
    <text evidence="6">The sequence shown here is derived from an EMBL/GenBank/DDBJ whole genome shotgun (WGS) entry which is preliminary data.</text>
</comment>
<feature type="transmembrane region" description="Helical" evidence="4">
    <location>
        <begin position="230"/>
        <end position="255"/>
    </location>
</feature>
<dbReference type="InterPro" id="IPR020904">
    <property type="entry name" value="Sc_DH/Rdtase_CS"/>
</dbReference>
<sequence>MATLSPSTSPAETAALYHTTKELISEHAFKITLWIGVGICATVCFLRFCVRYMCFQRLFVEDYLMVAAMAVLIAMAVVSQIYLGDLYELLHVQNMLKAPGPDFINQMGRGLKGDAIVIVMSIIGLWLIKLNFLLLFYRIGNKIQSYRMLWWTALVLVMSCGVINIGMVPYDCMLGDFMHISVVCAQESRVNQIYTLYIVSVSIDVLSDLIIMAFPILIVWNTGLNLRQKLVLSSVFLLVGFTIAVTIVRGSIFGGVYKAVTETDRQVIDSSWMLFWWYIEYVVSYVIACFVSFRSLWTSNREQRSPSYRKQEAEKLRILEMAQRSPSGSSGDGSVKNKWKKFHDDLLTTFADLEGTTYEDESFLRLQPHLATMDLDFSVFGKSPSIGSISEDTNIGRLEHFTLYLHRAQRPFEPGMSEYLTLPTISTALVLLTASLFIMPEFREMAKVTLFGSGNKGGASFTPSKDIPSLAGKVVLITGAAGDLGRQTAIELAKYGRPARLYVADLPRDEAAKKEIVERIGREAYREGDVVAEADAKGPETEVRFVDLDLTSLESVKACAAEILAKEERLDVLFLNAGIIRVAKGTTKEGYEVHFGLNYLGHALLAKLLTPLLVKTAKQTGSEARFVVVSSEGHAMAPKGGIQFDKLKTECAAMDYSQRYGQSKLALIHLVRQLAKRHPEFKIAAVHPGRILTGMATSLKKESFLVRITAPIAPYFCVPVSVGIMNHLWAATSPDVVSGNYYEPVGVPGKESALARDEGLSEKLWKWTEEQLESYR</sequence>
<dbReference type="SUPFAM" id="SSF51735">
    <property type="entry name" value="NAD(P)-binding Rossmann-fold domains"/>
    <property type="match status" value="1"/>
</dbReference>
<dbReference type="AlphaFoldDB" id="A0AAN6LWH9"/>
<keyword evidence="2" id="KW-0521">NADP</keyword>
<dbReference type="PANTHER" id="PTHR24320">
    <property type="entry name" value="RETINOL DEHYDROGENASE"/>
    <property type="match status" value="1"/>
</dbReference>
<protein>
    <recommendedName>
        <fullName evidence="5">Rhodopsin domain-containing protein</fullName>
    </recommendedName>
</protein>
<dbReference type="InterPro" id="IPR049326">
    <property type="entry name" value="Rhodopsin_dom_fungi"/>
</dbReference>
<feature type="transmembrane region" description="Helical" evidence="4">
    <location>
        <begin position="419"/>
        <end position="439"/>
    </location>
</feature>
<name>A0AAN6LWH9_9PLEO</name>
<evidence type="ECO:0000256" key="1">
    <source>
        <dbReference type="ARBA" id="ARBA00006484"/>
    </source>
</evidence>
<dbReference type="Proteomes" id="UP001280581">
    <property type="component" value="Unassembled WGS sequence"/>
</dbReference>
<dbReference type="GO" id="GO:0016491">
    <property type="term" value="F:oxidoreductase activity"/>
    <property type="evidence" value="ECO:0007669"/>
    <property type="project" value="UniProtKB-KW"/>
</dbReference>
<feature type="transmembrane region" description="Helical" evidence="4">
    <location>
        <begin position="275"/>
        <end position="297"/>
    </location>
</feature>
<dbReference type="Pfam" id="PF20684">
    <property type="entry name" value="Fung_rhodopsin"/>
    <property type="match status" value="1"/>
</dbReference>
<dbReference type="InterPro" id="IPR002347">
    <property type="entry name" value="SDR_fam"/>
</dbReference>
<feature type="transmembrane region" description="Helical" evidence="4">
    <location>
        <begin position="62"/>
        <end position="83"/>
    </location>
</feature>
<feature type="domain" description="Rhodopsin" evidence="5">
    <location>
        <begin position="46"/>
        <end position="297"/>
    </location>
</feature>
<accession>A0AAN6LWH9</accession>
<reference evidence="6 7" key="1">
    <citation type="submission" date="2021-02" db="EMBL/GenBank/DDBJ databases">
        <title>Genome assembly of Pseudopithomyces chartarum.</title>
        <authorList>
            <person name="Jauregui R."/>
            <person name="Singh J."/>
            <person name="Voisey C."/>
        </authorList>
    </citation>
    <scope>NUCLEOTIDE SEQUENCE [LARGE SCALE GENOMIC DNA]</scope>
    <source>
        <strain evidence="6 7">AGR01</strain>
    </source>
</reference>
<evidence type="ECO:0000256" key="3">
    <source>
        <dbReference type="ARBA" id="ARBA00023002"/>
    </source>
</evidence>
<evidence type="ECO:0000256" key="2">
    <source>
        <dbReference type="ARBA" id="ARBA00022857"/>
    </source>
</evidence>
<evidence type="ECO:0000313" key="6">
    <source>
        <dbReference type="EMBL" id="KAK3208958.1"/>
    </source>
</evidence>
<dbReference type="Pfam" id="PF00106">
    <property type="entry name" value="adh_short"/>
    <property type="match status" value="1"/>
</dbReference>
<feature type="transmembrane region" description="Helical" evidence="4">
    <location>
        <begin position="115"/>
        <end position="137"/>
    </location>
</feature>
<dbReference type="InterPro" id="IPR036291">
    <property type="entry name" value="NAD(P)-bd_dom_sf"/>
</dbReference>
<dbReference type="Gene3D" id="3.40.50.720">
    <property type="entry name" value="NAD(P)-binding Rossmann-like Domain"/>
    <property type="match status" value="1"/>
</dbReference>
<keyword evidence="7" id="KW-1185">Reference proteome</keyword>
<feature type="transmembrane region" description="Helical" evidence="4">
    <location>
        <begin position="196"/>
        <end position="218"/>
    </location>
</feature>
<proteinExistence type="inferred from homology"/>
<dbReference type="PANTHER" id="PTHR24320:SF282">
    <property type="entry name" value="WW DOMAIN-CONTAINING OXIDOREDUCTASE"/>
    <property type="match status" value="1"/>
</dbReference>
<evidence type="ECO:0000256" key="4">
    <source>
        <dbReference type="SAM" id="Phobius"/>
    </source>
</evidence>
<feature type="transmembrane region" description="Helical" evidence="4">
    <location>
        <begin position="31"/>
        <end position="50"/>
    </location>
</feature>
<keyword evidence="4" id="KW-1133">Transmembrane helix</keyword>